<dbReference type="AlphaFoldDB" id="A0A3S5B329"/>
<keyword evidence="2" id="KW-1185">Reference proteome</keyword>
<comment type="caution">
    <text evidence="1">The sequence shown here is derived from an EMBL/GenBank/DDBJ whole genome shotgun (WGS) entry which is preliminary data.</text>
</comment>
<dbReference type="EMBL" id="CAAALY010013076">
    <property type="protein sequence ID" value="VEL11857.1"/>
    <property type="molecule type" value="Genomic_DNA"/>
</dbReference>
<gene>
    <name evidence="1" type="ORF">PXEA_LOCUS5297</name>
</gene>
<evidence type="ECO:0000313" key="2">
    <source>
        <dbReference type="Proteomes" id="UP000784294"/>
    </source>
</evidence>
<name>A0A3S5B329_9PLAT</name>
<evidence type="ECO:0000313" key="1">
    <source>
        <dbReference type="EMBL" id="VEL11857.1"/>
    </source>
</evidence>
<accession>A0A3S5B329</accession>
<sequence>MVGRPSYLLYSLHLAQLQLRACLVVRTKNVSLVCSHSTHHPCSTPHSPTLPSARLRHNRHSSHGFRLGKVNFLSKPLSADLFVSPGTNKHVA</sequence>
<dbReference type="Proteomes" id="UP000784294">
    <property type="component" value="Unassembled WGS sequence"/>
</dbReference>
<protein>
    <submittedName>
        <fullName evidence="1">Uncharacterized protein</fullName>
    </submittedName>
</protein>
<organism evidence="1 2">
    <name type="scientific">Protopolystoma xenopodis</name>
    <dbReference type="NCBI Taxonomy" id="117903"/>
    <lineage>
        <taxon>Eukaryota</taxon>
        <taxon>Metazoa</taxon>
        <taxon>Spiralia</taxon>
        <taxon>Lophotrochozoa</taxon>
        <taxon>Platyhelminthes</taxon>
        <taxon>Monogenea</taxon>
        <taxon>Polyopisthocotylea</taxon>
        <taxon>Polystomatidea</taxon>
        <taxon>Polystomatidae</taxon>
        <taxon>Protopolystoma</taxon>
    </lineage>
</organism>
<proteinExistence type="predicted"/>
<reference evidence="1" key="1">
    <citation type="submission" date="2018-11" db="EMBL/GenBank/DDBJ databases">
        <authorList>
            <consortium name="Pathogen Informatics"/>
        </authorList>
    </citation>
    <scope>NUCLEOTIDE SEQUENCE</scope>
</reference>